<dbReference type="CDD" id="cd00293">
    <property type="entry name" value="USP-like"/>
    <property type="match status" value="1"/>
</dbReference>
<dbReference type="Proteomes" id="UP001210865">
    <property type="component" value="Chromosome"/>
</dbReference>
<protein>
    <submittedName>
        <fullName evidence="3">Universal stress protein</fullName>
    </submittedName>
</protein>
<feature type="domain" description="UspA" evidence="2">
    <location>
        <begin position="148"/>
        <end position="263"/>
    </location>
</feature>
<dbReference type="Gene3D" id="3.40.50.12370">
    <property type="match status" value="1"/>
</dbReference>
<name>A0ABY7NTT0_9SPHN</name>
<dbReference type="PANTHER" id="PTHR46268:SF15">
    <property type="entry name" value="UNIVERSAL STRESS PROTEIN HP_0031"/>
    <property type="match status" value="1"/>
</dbReference>
<dbReference type="Pfam" id="PF00582">
    <property type="entry name" value="Usp"/>
    <property type="match status" value="1"/>
</dbReference>
<dbReference type="SUPFAM" id="SSF52402">
    <property type="entry name" value="Adenine nucleotide alpha hydrolases-like"/>
    <property type="match status" value="2"/>
</dbReference>
<sequence length="265" mass="28276">MKNVLLLVHDDAGQEARFQAALDVVRSIEGHLTCLDVAVFSSLIDDGYGTAELLLDDERQREVGNREGLERRLGVEGLPWNWIDASGDIALRLTEGAGLADLIVVNLKLDSGSGPDMRGIASEVVLKGGKPILAVPETMCGVALTGHAMIAWDGSEEAISALQAAVPLLRLAQRVTIVEIVDGSVKVPSEAAAAYLSRHAVHASIHPKHPNVPSAGREILKLAELLKADYLVMGGFGHSRLREAIFGGVTRHMLTNSPVPLFLAH</sequence>
<keyword evidence="4" id="KW-1185">Reference proteome</keyword>
<comment type="similarity">
    <text evidence="1">Belongs to the universal stress protein A family.</text>
</comment>
<dbReference type="RefSeq" id="WP_270078481.1">
    <property type="nucleotide sequence ID" value="NZ_CP115174.1"/>
</dbReference>
<evidence type="ECO:0000259" key="2">
    <source>
        <dbReference type="Pfam" id="PF00582"/>
    </source>
</evidence>
<proteinExistence type="inferred from homology"/>
<gene>
    <name evidence="3" type="ORF">PBT88_06950</name>
</gene>
<evidence type="ECO:0000313" key="3">
    <source>
        <dbReference type="EMBL" id="WBO23851.1"/>
    </source>
</evidence>
<dbReference type="InterPro" id="IPR006016">
    <property type="entry name" value="UspA"/>
</dbReference>
<dbReference type="EMBL" id="CP115174">
    <property type="protein sequence ID" value="WBO23851.1"/>
    <property type="molecule type" value="Genomic_DNA"/>
</dbReference>
<organism evidence="3 4">
    <name type="scientific">Sphingomonas abietis</name>
    <dbReference type="NCBI Taxonomy" id="3012344"/>
    <lineage>
        <taxon>Bacteria</taxon>
        <taxon>Pseudomonadati</taxon>
        <taxon>Pseudomonadota</taxon>
        <taxon>Alphaproteobacteria</taxon>
        <taxon>Sphingomonadales</taxon>
        <taxon>Sphingomonadaceae</taxon>
        <taxon>Sphingomonas</taxon>
    </lineage>
</organism>
<evidence type="ECO:0000313" key="4">
    <source>
        <dbReference type="Proteomes" id="UP001210865"/>
    </source>
</evidence>
<dbReference type="PANTHER" id="PTHR46268">
    <property type="entry name" value="STRESS RESPONSE PROTEIN NHAX"/>
    <property type="match status" value="1"/>
</dbReference>
<reference evidence="3 4" key="1">
    <citation type="submission" date="2022-12" db="EMBL/GenBank/DDBJ databases">
        <title>Sphingomonas abieness sp. nov., an endophytic bacterium isolated from Abies koreana.</title>
        <authorList>
            <person name="Jiang L."/>
            <person name="Lee J."/>
        </authorList>
    </citation>
    <scope>NUCLEOTIDE SEQUENCE [LARGE SCALE GENOMIC DNA]</scope>
    <source>
        <strain evidence="4">PAMB 00755</strain>
    </source>
</reference>
<evidence type="ECO:0000256" key="1">
    <source>
        <dbReference type="ARBA" id="ARBA00008791"/>
    </source>
</evidence>
<accession>A0ABY7NTT0</accession>